<dbReference type="SUPFAM" id="SSF49899">
    <property type="entry name" value="Concanavalin A-like lectins/glucanases"/>
    <property type="match status" value="1"/>
</dbReference>
<accession>X1C177</accession>
<comment type="caution">
    <text evidence="1">The sequence shown here is derived from an EMBL/GenBank/DDBJ whole genome shotgun (WGS) entry which is preliminary data.</text>
</comment>
<dbReference type="InterPro" id="IPR013320">
    <property type="entry name" value="ConA-like_dom_sf"/>
</dbReference>
<dbReference type="Gene3D" id="2.60.120.200">
    <property type="match status" value="1"/>
</dbReference>
<protein>
    <submittedName>
        <fullName evidence="1">Uncharacterized protein</fullName>
    </submittedName>
</protein>
<sequence>VYDGANTNLYVNTVAGTVGILTGTCTKLADLYISQASNDFAGYIDELRISDTARSANWISTTFETQDDPDAFMSWGGEQNVPTNPFISKHLICPDIIKKAKIR</sequence>
<name>X1C177_9ZZZZ</name>
<gene>
    <name evidence="1" type="ORF">S01H4_48034</name>
</gene>
<proteinExistence type="predicted"/>
<reference evidence="1" key="1">
    <citation type="journal article" date="2014" name="Front. Microbiol.">
        <title>High frequency of phylogenetically diverse reductive dehalogenase-homologous genes in deep subseafloor sedimentary metagenomes.</title>
        <authorList>
            <person name="Kawai M."/>
            <person name="Futagami T."/>
            <person name="Toyoda A."/>
            <person name="Takaki Y."/>
            <person name="Nishi S."/>
            <person name="Hori S."/>
            <person name="Arai W."/>
            <person name="Tsubouchi T."/>
            <person name="Morono Y."/>
            <person name="Uchiyama I."/>
            <person name="Ito T."/>
            <person name="Fujiyama A."/>
            <person name="Inagaki F."/>
            <person name="Takami H."/>
        </authorList>
    </citation>
    <scope>NUCLEOTIDE SEQUENCE</scope>
    <source>
        <strain evidence="1">Expedition CK06-06</strain>
    </source>
</reference>
<evidence type="ECO:0000313" key="1">
    <source>
        <dbReference type="EMBL" id="GAG90218.1"/>
    </source>
</evidence>
<dbReference type="AlphaFoldDB" id="X1C177"/>
<organism evidence="1">
    <name type="scientific">marine sediment metagenome</name>
    <dbReference type="NCBI Taxonomy" id="412755"/>
    <lineage>
        <taxon>unclassified sequences</taxon>
        <taxon>metagenomes</taxon>
        <taxon>ecological metagenomes</taxon>
    </lineage>
</organism>
<dbReference type="Pfam" id="PF13385">
    <property type="entry name" value="Laminin_G_3"/>
    <property type="match status" value="1"/>
</dbReference>
<feature type="non-terminal residue" evidence="1">
    <location>
        <position position="1"/>
    </location>
</feature>
<dbReference type="EMBL" id="BART01027037">
    <property type="protein sequence ID" value="GAG90218.1"/>
    <property type="molecule type" value="Genomic_DNA"/>
</dbReference>